<dbReference type="InterPro" id="IPR029058">
    <property type="entry name" value="AB_hydrolase_fold"/>
</dbReference>
<evidence type="ECO:0000313" key="1">
    <source>
        <dbReference type="EMBL" id="KAF6717155.1"/>
    </source>
</evidence>
<name>A0A834EXB9_ORYME</name>
<dbReference type="SUPFAM" id="SSF53474">
    <property type="entry name" value="alpha/beta-Hydrolases"/>
    <property type="match status" value="1"/>
</dbReference>
<reference evidence="1" key="1">
    <citation type="journal article" name="BMC Genomics">
        <title>Long-read sequencing and de novo genome assembly of marine medaka (Oryzias melastigma).</title>
        <authorList>
            <person name="Liang P."/>
            <person name="Saqib H.S.A."/>
            <person name="Ni X."/>
            <person name="Shen Y."/>
        </authorList>
    </citation>
    <scope>NUCLEOTIDE SEQUENCE</scope>
    <source>
        <strain evidence="1">Bigg-433</strain>
    </source>
</reference>
<dbReference type="Proteomes" id="UP000646548">
    <property type="component" value="Unassembled WGS sequence"/>
</dbReference>
<dbReference type="Gene3D" id="3.40.50.1820">
    <property type="entry name" value="alpha/beta hydrolase"/>
    <property type="match status" value="1"/>
</dbReference>
<evidence type="ECO:0000313" key="2">
    <source>
        <dbReference type="Proteomes" id="UP000646548"/>
    </source>
</evidence>
<dbReference type="EMBL" id="WKFB01000875">
    <property type="protein sequence ID" value="KAF6717155.1"/>
    <property type="molecule type" value="Genomic_DNA"/>
</dbReference>
<dbReference type="AlphaFoldDB" id="A0A834EXB9"/>
<organism evidence="1 2">
    <name type="scientific">Oryzias melastigma</name>
    <name type="common">Marine medaka</name>
    <dbReference type="NCBI Taxonomy" id="30732"/>
    <lineage>
        <taxon>Eukaryota</taxon>
        <taxon>Metazoa</taxon>
        <taxon>Chordata</taxon>
        <taxon>Craniata</taxon>
        <taxon>Vertebrata</taxon>
        <taxon>Euteleostomi</taxon>
        <taxon>Actinopterygii</taxon>
        <taxon>Neopterygii</taxon>
        <taxon>Teleostei</taxon>
        <taxon>Neoteleostei</taxon>
        <taxon>Acanthomorphata</taxon>
        <taxon>Ovalentaria</taxon>
        <taxon>Atherinomorphae</taxon>
        <taxon>Beloniformes</taxon>
        <taxon>Adrianichthyidae</taxon>
        <taxon>Oryziinae</taxon>
        <taxon>Oryzias</taxon>
    </lineage>
</organism>
<sequence>MSDSKVPRRGGRWKRSTGALARLFLPLLGACFWAAGAAYKPVIIVHGLFDSSQNLLNLQRFINESHPGTNISIIDLFDGYKAWTRCGCRWRASRRLSTQ</sequence>
<comment type="caution">
    <text evidence="1">The sequence shown here is derived from an EMBL/GenBank/DDBJ whole genome shotgun (WGS) entry which is preliminary data.</text>
</comment>
<accession>A0A834EXB9</accession>
<gene>
    <name evidence="1" type="ORF">FQA47_019846</name>
</gene>
<proteinExistence type="predicted"/>
<protein>
    <submittedName>
        <fullName evidence="1">Lysosomal thioesterase PPT2-A</fullName>
    </submittedName>
</protein>